<dbReference type="CDD" id="cd00077">
    <property type="entry name" value="HDc"/>
    <property type="match status" value="1"/>
</dbReference>
<reference evidence="3" key="2">
    <citation type="journal article" date="2023" name="Curr. Microbiol.">
        <title>Granulicatella seriolae sp. nov., a Novel Facultative Anaerobe Isolated from Yellowtail Marine Fish.</title>
        <authorList>
            <person name="Lee M."/>
            <person name="Choi Y.J."/>
            <person name="Farooq A."/>
            <person name="Jeong J.B."/>
            <person name="Jung M.Y."/>
        </authorList>
    </citation>
    <scope>NUCLEOTIDE SEQUENCE</scope>
    <source>
        <strain evidence="3">S8</strain>
    </source>
</reference>
<dbReference type="PANTHER" id="PTHR37294">
    <property type="entry name" value="3'-5' EXORIBONUCLEASE YHAM"/>
    <property type="match status" value="1"/>
</dbReference>
<gene>
    <name evidence="3" type="ORF">NPA36_03725</name>
</gene>
<dbReference type="SMART" id="SM00471">
    <property type="entry name" value="HDc"/>
    <property type="match status" value="1"/>
</dbReference>
<reference evidence="3" key="3">
    <citation type="journal article" date="2023" name="Microbiol. Resour. Announc.">
        <title>Draft Genome Sequence of Granulicatella sp. Strain S8, Isolated from a Marine Fish, Seriola quinqueradiata.</title>
        <authorList>
            <person name="Lee M."/>
            <person name="Farooq A."/>
            <person name="Jeong J.B."/>
            <person name="Jung M.Y."/>
        </authorList>
    </citation>
    <scope>NUCLEOTIDE SEQUENCE</scope>
    <source>
        <strain evidence="3">S8</strain>
    </source>
</reference>
<feature type="domain" description="HD" evidence="2">
    <location>
        <begin position="162"/>
        <end position="283"/>
    </location>
</feature>
<dbReference type="CDD" id="cd04492">
    <property type="entry name" value="YhaM_OBF_like"/>
    <property type="match status" value="1"/>
</dbReference>
<dbReference type="InterPro" id="IPR006674">
    <property type="entry name" value="HD_domain"/>
</dbReference>
<accession>A0ABT1WM94</accession>
<dbReference type="Gene3D" id="2.40.50.140">
    <property type="entry name" value="Nucleic acid-binding proteins"/>
    <property type="match status" value="1"/>
</dbReference>
<dbReference type="PROSITE" id="PS51831">
    <property type="entry name" value="HD"/>
    <property type="match status" value="1"/>
</dbReference>
<dbReference type="EMBL" id="JANHNZ010000002">
    <property type="protein sequence ID" value="MCQ9209651.1"/>
    <property type="molecule type" value="Genomic_DNA"/>
</dbReference>
<dbReference type="InterPro" id="IPR003607">
    <property type="entry name" value="HD/PDEase_dom"/>
</dbReference>
<sequence length="321" mass="36466">MTKKLYEHGNDENLELFLFVKSATVRTAKNGKPYISFTFQDKSGQMDGQYWSANPEEIERFQAGTIVFLSGKRSLYNGTPQVKITALRPADPTRGEPSRIDQFLEKAPLTKEDMLEEFTETLFEITSAPINRIVRFILNKFHKEFYEFPAAKRNHHAYVGGLSYHTISMLRLAKAIASQYEQVSKPLLYAGVILHDIGKTIELSGPFATEYTLNGQLLGHIVLLEEEISKACQELNIDENTEEVIVLKHLILAHHGKLEYGSPVRPQLLEAELLHQIDMIDASVNMIGTALQKTEPGEFSERIFGLDNRSFYKPLFEEKGK</sequence>
<dbReference type="InterPro" id="IPR004365">
    <property type="entry name" value="NA-bd_OB_tRNA"/>
</dbReference>
<name>A0ABT1WM94_9LACT</name>
<dbReference type="Pfam" id="PF01336">
    <property type="entry name" value="tRNA_anti-codon"/>
    <property type="match status" value="1"/>
</dbReference>
<dbReference type="Pfam" id="PF01966">
    <property type="entry name" value="HD"/>
    <property type="match status" value="1"/>
</dbReference>
<comment type="caution">
    <text evidence="3">The sequence shown here is derived from an EMBL/GenBank/DDBJ whole genome shotgun (WGS) entry which is preliminary data.</text>
</comment>
<dbReference type="SUPFAM" id="SSF109604">
    <property type="entry name" value="HD-domain/PDEase-like"/>
    <property type="match status" value="1"/>
</dbReference>
<proteinExistence type="predicted"/>
<dbReference type="InterPro" id="IPR050798">
    <property type="entry name" value="YhaM_exoribonuc/phosphodiest"/>
</dbReference>
<evidence type="ECO:0000259" key="2">
    <source>
        <dbReference type="PROSITE" id="PS51831"/>
    </source>
</evidence>
<organism evidence="3 4">
    <name type="scientific">Granulicatella seriolae</name>
    <dbReference type="NCBI Taxonomy" id="2967226"/>
    <lineage>
        <taxon>Bacteria</taxon>
        <taxon>Bacillati</taxon>
        <taxon>Bacillota</taxon>
        <taxon>Bacilli</taxon>
        <taxon>Lactobacillales</taxon>
        <taxon>Carnobacteriaceae</taxon>
        <taxon>Granulicatella</taxon>
    </lineage>
</organism>
<dbReference type="PANTHER" id="PTHR37294:SF1">
    <property type="entry name" value="3'-5' EXORIBONUCLEASE YHAM"/>
    <property type="match status" value="1"/>
</dbReference>
<dbReference type="Proteomes" id="UP001059480">
    <property type="component" value="Unassembled WGS sequence"/>
</dbReference>
<evidence type="ECO:0000313" key="4">
    <source>
        <dbReference type="Proteomes" id="UP001059480"/>
    </source>
</evidence>
<dbReference type="RefSeq" id="WP_256944759.1">
    <property type="nucleotide sequence ID" value="NZ_JANHNZ010000002.1"/>
</dbReference>
<dbReference type="InterPro" id="IPR012340">
    <property type="entry name" value="NA-bd_OB-fold"/>
</dbReference>
<evidence type="ECO:0000313" key="3">
    <source>
        <dbReference type="EMBL" id="MCQ9209651.1"/>
    </source>
</evidence>
<reference evidence="3" key="1">
    <citation type="submission" date="2022-07" db="EMBL/GenBank/DDBJ databases">
        <authorList>
            <person name="Jung M.-Y."/>
            <person name="Lee M."/>
        </authorList>
    </citation>
    <scope>NUCLEOTIDE SEQUENCE</scope>
    <source>
        <strain evidence="3">S8</strain>
    </source>
</reference>
<evidence type="ECO:0000256" key="1">
    <source>
        <dbReference type="ARBA" id="ARBA00022801"/>
    </source>
</evidence>
<keyword evidence="1" id="KW-0378">Hydrolase</keyword>
<protein>
    <submittedName>
        <fullName evidence="3">HD domain-containing protein</fullName>
    </submittedName>
</protein>
<dbReference type="Gene3D" id="1.10.3210.10">
    <property type="entry name" value="Hypothetical protein af1432"/>
    <property type="match status" value="1"/>
</dbReference>
<keyword evidence="4" id="KW-1185">Reference proteome</keyword>